<reference evidence="3" key="1">
    <citation type="submission" date="2021-02" db="EMBL/GenBank/DDBJ databases">
        <authorList>
            <person name="Nowell W R."/>
        </authorList>
    </citation>
    <scope>NUCLEOTIDE SEQUENCE</scope>
</reference>
<feature type="compositionally biased region" description="Polar residues" evidence="1">
    <location>
        <begin position="47"/>
        <end position="71"/>
    </location>
</feature>
<dbReference type="EMBL" id="CAJOBJ010065269">
    <property type="protein sequence ID" value="CAF4435887.1"/>
    <property type="molecule type" value="Genomic_DNA"/>
</dbReference>
<dbReference type="Proteomes" id="UP000681720">
    <property type="component" value="Unassembled WGS sequence"/>
</dbReference>
<evidence type="ECO:0000256" key="1">
    <source>
        <dbReference type="SAM" id="MobiDB-lite"/>
    </source>
</evidence>
<organism evidence="3 5">
    <name type="scientific">Rotaria magnacalcarata</name>
    <dbReference type="NCBI Taxonomy" id="392030"/>
    <lineage>
        <taxon>Eukaryota</taxon>
        <taxon>Metazoa</taxon>
        <taxon>Spiralia</taxon>
        <taxon>Gnathifera</taxon>
        <taxon>Rotifera</taxon>
        <taxon>Eurotatoria</taxon>
        <taxon>Bdelloidea</taxon>
        <taxon>Philodinida</taxon>
        <taxon>Philodinidae</taxon>
        <taxon>Rotaria</taxon>
    </lineage>
</organism>
<evidence type="ECO:0000256" key="2">
    <source>
        <dbReference type="SAM" id="SignalP"/>
    </source>
</evidence>
<dbReference type="AlphaFoldDB" id="A0A8S2W7N7"/>
<gene>
    <name evidence="3" type="ORF">GIL414_LOCUS31743</name>
    <name evidence="4" type="ORF">GIL414_LOCUS31779</name>
</gene>
<evidence type="ECO:0000313" key="4">
    <source>
        <dbReference type="EMBL" id="CAF4436657.1"/>
    </source>
</evidence>
<keyword evidence="2" id="KW-0732">Signal</keyword>
<accession>A0A8S2W7N7</accession>
<evidence type="ECO:0000313" key="3">
    <source>
        <dbReference type="EMBL" id="CAF4435887.1"/>
    </source>
</evidence>
<feature type="non-terminal residue" evidence="3">
    <location>
        <position position="1"/>
    </location>
</feature>
<comment type="caution">
    <text evidence="3">The sequence shown here is derived from an EMBL/GenBank/DDBJ whole genome shotgun (WGS) entry which is preliminary data.</text>
</comment>
<feature type="compositionally biased region" description="Low complexity" evidence="1">
    <location>
        <begin position="34"/>
        <end position="46"/>
    </location>
</feature>
<evidence type="ECO:0000313" key="5">
    <source>
        <dbReference type="Proteomes" id="UP000681720"/>
    </source>
</evidence>
<sequence length="71" mass="7552">IIYGILCFIIGLIVSGLPNYEKPGKQHLAEAFISSGSSQNNPNSSNLQISRQDSSTGISMLSSCPQTPALR</sequence>
<protein>
    <submittedName>
        <fullName evidence="3">Uncharacterized protein</fullName>
    </submittedName>
</protein>
<feature type="region of interest" description="Disordered" evidence="1">
    <location>
        <begin position="33"/>
        <end position="71"/>
    </location>
</feature>
<feature type="chain" id="PRO_5036273871" evidence="2">
    <location>
        <begin position="17"/>
        <end position="71"/>
    </location>
</feature>
<name>A0A8S2W7N7_9BILA</name>
<feature type="non-terminal residue" evidence="3">
    <location>
        <position position="71"/>
    </location>
</feature>
<proteinExistence type="predicted"/>
<feature type="signal peptide" evidence="2">
    <location>
        <begin position="1"/>
        <end position="16"/>
    </location>
</feature>
<dbReference type="EMBL" id="CAJOBJ010065424">
    <property type="protein sequence ID" value="CAF4436657.1"/>
    <property type="molecule type" value="Genomic_DNA"/>
</dbReference>